<accession>M2NBT4</accession>
<dbReference type="Pfam" id="PF13847">
    <property type="entry name" value="Methyltransf_31"/>
    <property type="match status" value="1"/>
</dbReference>
<evidence type="ECO:0000313" key="3">
    <source>
        <dbReference type="Proteomes" id="UP000011761"/>
    </source>
</evidence>
<reference evidence="2 3" key="1">
    <citation type="journal article" date="2012" name="PLoS Pathog.">
        <title>Diverse lifestyles and strategies of plant pathogenesis encoded in the genomes of eighteen Dothideomycetes fungi.</title>
        <authorList>
            <person name="Ohm R.A."/>
            <person name="Feau N."/>
            <person name="Henrissat B."/>
            <person name="Schoch C.L."/>
            <person name="Horwitz B.A."/>
            <person name="Barry K.W."/>
            <person name="Condon B.J."/>
            <person name="Copeland A.C."/>
            <person name="Dhillon B."/>
            <person name="Glaser F."/>
            <person name="Hesse C.N."/>
            <person name="Kosti I."/>
            <person name="LaButti K."/>
            <person name="Lindquist E.A."/>
            <person name="Lucas S."/>
            <person name="Salamov A.A."/>
            <person name="Bradshaw R.E."/>
            <person name="Ciuffetti L."/>
            <person name="Hamelin R.C."/>
            <person name="Kema G.H.J."/>
            <person name="Lawrence C."/>
            <person name="Scott J.A."/>
            <person name="Spatafora J.W."/>
            <person name="Turgeon B.G."/>
            <person name="de Wit P.J.G.M."/>
            <person name="Zhong S."/>
            <person name="Goodwin S.B."/>
            <person name="Grigoriev I.V."/>
        </authorList>
    </citation>
    <scope>NUCLEOTIDE SEQUENCE [LARGE SCALE GENOMIC DNA]</scope>
    <source>
        <strain evidence="2 3">UAMH 10762</strain>
    </source>
</reference>
<gene>
    <name evidence="2" type="ORF">BAUCODRAFT_122602</name>
</gene>
<dbReference type="Gene3D" id="3.40.50.150">
    <property type="entry name" value="Vaccinia Virus protein VP39"/>
    <property type="match status" value="1"/>
</dbReference>
<dbReference type="GeneID" id="19107699"/>
<dbReference type="InterPro" id="IPR029063">
    <property type="entry name" value="SAM-dependent_MTases_sf"/>
</dbReference>
<proteinExistence type="predicted"/>
<dbReference type="EMBL" id="KB445555">
    <property type="protein sequence ID" value="EMC96614.1"/>
    <property type="molecule type" value="Genomic_DNA"/>
</dbReference>
<dbReference type="CDD" id="cd02440">
    <property type="entry name" value="AdoMet_MTases"/>
    <property type="match status" value="1"/>
</dbReference>
<dbReference type="eggNOG" id="KOG1269">
    <property type="taxonomic scope" value="Eukaryota"/>
</dbReference>
<dbReference type="OrthoDB" id="10017101at2759"/>
<dbReference type="Proteomes" id="UP000011761">
    <property type="component" value="Unassembled WGS sequence"/>
</dbReference>
<evidence type="ECO:0000313" key="2">
    <source>
        <dbReference type="EMBL" id="EMC96614.1"/>
    </source>
</evidence>
<protein>
    <recommendedName>
        <fullName evidence="1">Methyltransferase domain-containing protein</fullName>
    </recommendedName>
</protein>
<sequence>MSSEKGNVHYLLGVKPEDSHVKSHASRTADEECAYMIPTLLDLAKSVPKLRLLDVGCGPGSITCGLARLVPGAEVVGLDMSETVLEAARMEANSQGVTNVNHRCIAHLQHHVSAINELARVSRKGGGRLCMREGILPTFMWYPLNPTLDEAWRAIMAAYEANGALTDAGRRLKAWAVEAGVLRETICVHGRIMVLRYTGAPEALGAAWPARVSEGSLAERVVDIGAASRERLTEYAEAWRQWIDDEDGLFMLMHGQVIARF</sequence>
<dbReference type="RefSeq" id="XP_007676602.1">
    <property type="nucleotide sequence ID" value="XM_007678412.1"/>
</dbReference>
<name>M2NBT4_BAUPA</name>
<feature type="domain" description="Methyltransferase" evidence="1">
    <location>
        <begin position="49"/>
        <end position="101"/>
    </location>
</feature>
<keyword evidence="3" id="KW-1185">Reference proteome</keyword>
<evidence type="ECO:0000259" key="1">
    <source>
        <dbReference type="Pfam" id="PF13847"/>
    </source>
</evidence>
<dbReference type="OMA" id="DEECAYM"/>
<dbReference type="AlphaFoldDB" id="M2NBT4"/>
<organism evidence="2 3">
    <name type="scientific">Baudoinia panamericana (strain UAMH 10762)</name>
    <name type="common">Angels' share fungus</name>
    <name type="synonym">Baudoinia compniacensis (strain UAMH 10762)</name>
    <dbReference type="NCBI Taxonomy" id="717646"/>
    <lineage>
        <taxon>Eukaryota</taxon>
        <taxon>Fungi</taxon>
        <taxon>Dikarya</taxon>
        <taxon>Ascomycota</taxon>
        <taxon>Pezizomycotina</taxon>
        <taxon>Dothideomycetes</taxon>
        <taxon>Dothideomycetidae</taxon>
        <taxon>Mycosphaerellales</taxon>
        <taxon>Teratosphaeriaceae</taxon>
        <taxon>Baudoinia</taxon>
    </lineage>
</organism>
<dbReference type="SUPFAM" id="SSF53335">
    <property type="entry name" value="S-adenosyl-L-methionine-dependent methyltransferases"/>
    <property type="match status" value="1"/>
</dbReference>
<dbReference type="InterPro" id="IPR025714">
    <property type="entry name" value="Methyltranfer_dom"/>
</dbReference>
<dbReference type="KEGG" id="bcom:BAUCODRAFT_122602"/>
<dbReference type="HOGENOM" id="CLU_057148_1_0_1"/>